<dbReference type="PANTHER" id="PTHR10663:SF405">
    <property type="entry name" value="ARF GUANINE NUCLEOTIDE EXCHANGE FACTOR SYT1"/>
    <property type="match status" value="1"/>
</dbReference>
<dbReference type="Pfam" id="PF01369">
    <property type="entry name" value="Sec7"/>
    <property type="match status" value="1"/>
</dbReference>
<feature type="compositionally biased region" description="Polar residues" evidence="2">
    <location>
        <begin position="1372"/>
        <end position="1384"/>
    </location>
</feature>
<feature type="coiled-coil region" evidence="1">
    <location>
        <begin position="1457"/>
        <end position="1484"/>
    </location>
</feature>
<protein>
    <submittedName>
        <fullName evidence="5">Uncharacterized protein</fullName>
    </submittedName>
</protein>
<evidence type="ECO:0000313" key="6">
    <source>
        <dbReference type="Proteomes" id="UP000663850"/>
    </source>
</evidence>
<feature type="compositionally biased region" description="Polar residues" evidence="2">
    <location>
        <begin position="638"/>
        <end position="654"/>
    </location>
</feature>
<feature type="region of interest" description="Disordered" evidence="2">
    <location>
        <begin position="456"/>
        <end position="491"/>
    </location>
</feature>
<dbReference type="EMBL" id="CAJMWZ010007030">
    <property type="protein sequence ID" value="CAE6531746.1"/>
    <property type="molecule type" value="Genomic_DNA"/>
</dbReference>
<feature type="region of interest" description="Disordered" evidence="2">
    <location>
        <begin position="236"/>
        <end position="363"/>
    </location>
</feature>
<feature type="compositionally biased region" description="Low complexity" evidence="2">
    <location>
        <begin position="1641"/>
        <end position="1654"/>
    </location>
</feature>
<reference evidence="5" key="1">
    <citation type="submission" date="2021-01" db="EMBL/GenBank/DDBJ databases">
        <authorList>
            <person name="Kaushik A."/>
        </authorList>
    </citation>
    <scope>NUCLEOTIDE SEQUENCE</scope>
    <source>
        <strain evidence="5">Type strain: AG8-Rh-89/</strain>
    </source>
</reference>
<proteinExistence type="predicted"/>
<feature type="region of interest" description="Disordered" evidence="2">
    <location>
        <begin position="46"/>
        <end position="189"/>
    </location>
</feature>
<feature type="domain" description="SEC7" evidence="4">
    <location>
        <begin position="966"/>
        <end position="1106"/>
    </location>
</feature>
<dbReference type="SUPFAM" id="SSF48425">
    <property type="entry name" value="Sec7 domain"/>
    <property type="match status" value="1"/>
</dbReference>
<sequence>MNDKGKNGPPPYANSSAHGIVGPWLAKTTTTTRVTTTTTETHFFPLFRRRQNNPTPQARIDMGRDKALPPPPEDGIGLGTPSAQVSSRNITPRAQIQRDRNVTPTPPFPPFPTITPPTPIAQRQPSKDIRKVRSSGTLRDILPTQPRRSEHTDRDRTAPCPGMPPFVSPPRGRQTALSSPSLSQAGRTLSPLVAPTRQTMVYTGGPQSWLNREQGRLAWESQNEFGLVQPGAVTFHSLGSRDQNQRYERARRPSAPASPNVKGKAKEAEPVPQETPGRRSILGRRPSFWSRKPKSKPDSASTAIPPEALSPASKRSLDTPKTGPGPSRSSTSFEDPMSLRSSTNSPRPGASSHSSVHRTNSRPSTDKFLALQQSNNNSRLTLPSPRGSVESRQSVDHILPNVRPITPLFTEFGTYRTSVDFTAAGAPNLMARGKRIKGDGQVITEGVPTTVSHPEATLSHPIEPAPIPIPGPHTPPRRRMTNNSSTGRAQSWRRSLVEGARNLIGGSSNVSFDGGDDILSGSPVQGLVGSPAQGSPIRTASSSSIPWVNTSTSPRACGSRSSPAPPLAIVSSPPPITGSLRSRHGSPIPSGMMSPTSAQRVTFGDSPQPPRERTGSITAAISSWRGHSSAEEGGSPIGTASSSPIPWVNVSTSPRALGSRGSPAPPLAIVSSPPPITGSLRSRHGSPIPSGMMSPTTAQRVTFGDNPQPSRGRTGSITAAISSWRGHSSAEEGGGGSRGVRRAKSTSKLTATLPLTRRRSFSLLGPRPGSAGQAKTQAQVAREREMKGSALGHSHPSAFGPATEPGLLSPPMLAPGSIFTSLQALPLDAPGTPGTPWTGSQLSLGGPSWGGSSIGHGGSQLGSNTNISGATTAGTGRTASILLRSPLRPRSNTNPPLLRRLSGVFGNTSGTTFPRNGSVDMLAAGARQREMNGVKQSDGLTLSPGRGASGKPAAVKRTEGDTPEIFLRRLLETVSKNEIAGAIASKNDPFHNAALALYMQRFNFVLDPLDIALRRLLMDLSLPKETQQIDRVMEAFAKRYTDCNPGLFASEDQAYVLAFSLMMLHTDAFNKSNKNKMTKADYVKNTRMPGLPPQVLEYFFDNIVFAPFIFIEDATDVNGQRGFVDRGSVTPVLNPNSSGILLSTKTKIDPYYIITQNLLDPLRVPTDPHVPPVSPFSYTGTADSLDAVQLRRVFASNFQLEIAGTGAEPVRIGVNKLGLLSRKEDLLQGGRRAANRKWRRWAVVLTGSQLLFFRETAWALLDPQQPSAETSSLRPEEVVSLKDAIALYDVGYNRYNNVFRFILPTGRQQLMQAANEQDMNEWIARINYASALKSAGVRVREMAMNAEESHATGVAAAVSHVRDQRRGKASPPSWSNEELDSTLQPGPRIMENRSGMSSQVELDVIVEPSDGGMKDTFDEIKAQLAASHPFPMNGLAPPSPSQLHGQDETRTRMTTRAEVVLSKMKALEEKISLAQENLQNELRITRNFAVLAPFQQTTRNRIRLALEALAGRVQVIRMDMAKLACHRDVLAADLAAEEEERERLRAIALEAAREQLSLTVPRMMLSVHDEEEESERRPSPVGSDTSASRASPAWSFRSATDYPDDPTLVAKHDTSLTTPEIEPEQLAPLRKSEVSLQPRPSFAASVSSRSGISSNGDANGHPTGPAAVVTEEGAEELAEEWHATRAGRRVSLVEIPQPSDKQKLAELIRQHTHYEPTITEGEGTTS</sequence>
<dbReference type="SUPFAM" id="SSF50729">
    <property type="entry name" value="PH domain-like"/>
    <property type="match status" value="1"/>
</dbReference>
<dbReference type="PANTHER" id="PTHR10663">
    <property type="entry name" value="GUANYL-NUCLEOTIDE EXCHANGE FACTOR"/>
    <property type="match status" value="1"/>
</dbReference>
<keyword evidence="1" id="KW-0175">Coiled coil</keyword>
<feature type="region of interest" description="Disordered" evidence="2">
    <location>
        <begin position="1566"/>
        <end position="1689"/>
    </location>
</feature>
<accession>A0A8H3HHC6</accession>
<feature type="compositionally biased region" description="Polar residues" evidence="2">
    <location>
        <begin position="532"/>
        <end position="562"/>
    </location>
</feature>
<feature type="region of interest" description="Disordered" evidence="2">
    <location>
        <begin position="375"/>
        <end position="395"/>
    </location>
</feature>
<feature type="compositionally biased region" description="Polar residues" evidence="2">
    <location>
        <begin position="81"/>
        <end position="94"/>
    </location>
</feature>
<feature type="coiled-coil region" evidence="1">
    <location>
        <begin position="1527"/>
        <end position="1554"/>
    </location>
</feature>
<dbReference type="Gene3D" id="2.30.29.30">
    <property type="entry name" value="Pleckstrin-homology domain (PH domain)/Phosphotyrosine-binding domain (PTB)"/>
    <property type="match status" value="1"/>
</dbReference>
<feature type="region of interest" description="Disordered" evidence="2">
    <location>
        <begin position="1359"/>
        <end position="1396"/>
    </location>
</feature>
<dbReference type="SMART" id="SM00222">
    <property type="entry name" value="Sec7"/>
    <property type="match status" value="1"/>
</dbReference>
<feature type="compositionally biased region" description="Basic and acidic residues" evidence="2">
    <location>
        <begin position="147"/>
        <end position="157"/>
    </location>
</feature>
<name>A0A8H3HHC6_9AGAM</name>
<evidence type="ECO:0000259" key="4">
    <source>
        <dbReference type="PROSITE" id="PS50190"/>
    </source>
</evidence>
<feature type="compositionally biased region" description="Polar residues" evidence="2">
    <location>
        <begin position="175"/>
        <end position="187"/>
    </location>
</feature>
<evidence type="ECO:0000256" key="1">
    <source>
        <dbReference type="SAM" id="Coils"/>
    </source>
</evidence>
<evidence type="ECO:0000256" key="2">
    <source>
        <dbReference type="SAM" id="MobiDB-lite"/>
    </source>
</evidence>
<evidence type="ECO:0000313" key="5">
    <source>
        <dbReference type="EMBL" id="CAE6531746.1"/>
    </source>
</evidence>
<feature type="compositionally biased region" description="Polar residues" evidence="2">
    <location>
        <begin position="481"/>
        <end position="491"/>
    </location>
</feature>
<evidence type="ECO:0000259" key="3">
    <source>
        <dbReference type="PROSITE" id="PS50003"/>
    </source>
</evidence>
<dbReference type="InterPro" id="IPR011993">
    <property type="entry name" value="PH-like_dom_sf"/>
</dbReference>
<feature type="region of interest" description="Disordered" evidence="2">
    <location>
        <begin position="933"/>
        <end position="958"/>
    </location>
</feature>
<dbReference type="SMART" id="SM00233">
    <property type="entry name" value="PH"/>
    <property type="match status" value="1"/>
</dbReference>
<comment type="caution">
    <text evidence="5">The sequence shown here is derived from an EMBL/GenBank/DDBJ whole genome shotgun (WGS) entry which is preliminary data.</text>
</comment>
<gene>
    <name evidence="5" type="ORF">RDB_LOCUS132298</name>
</gene>
<dbReference type="CDD" id="cd00171">
    <property type="entry name" value="Sec7"/>
    <property type="match status" value="1"/>
</dbReference>
<dbReference type="InterPro" id="IPR000904">
    <property type="entry name" value="Sec7_dom"/>
</dbReference>
<feature type="compositionally biased region" description="Pro residues" evidence="2">
    <location>
        <begin position="463"/>
        <end position="474"/>
    </location>
</feature>
<feature type="domain" description="PH" evidence="3">
    <location>
        <begin position="1213"/>
        <end position="1331"/>
    </location>
</feature>
<dbReference type="Gene3D" id="1.10.1000.11">
    <property type="entry name" value="Arf Nucleotide-binding Site Opener,domain 2"/>
    <property type="match status" value="1"/>
</dbReference>
<dbReference type="Pfam" id="PF00169">
    <property type="entry name" value="PH"/>
    <property type="match status" value="1"/>
</dbReference>
<dbReference type="InterPro" id="IPR001849">
    <property type="entry name" value="PH_domain"/>
</dbReference>
<feature type="region of interest" description="Disordered" evidence="2">
    <location>
        <begin position="1429"/>
        <end position="1448"/>
    </location>
</feature>
<feature type="region of interest" description="Disordered" evidence="2">
    <location>
        <begin position="530"/>
        <end position="803"/>
    </location>
</feature>
<dbReference type="InterPro" id="IPR035999">
    <property type="entry name" value="Sec7_dom_sf"/>
</dbReference>
<dbReference type="Proteomes" id="UP000663850">
    <property type="component" value="Unassembled WGS sequence"/>
</dbReference>
<feature type="compositionally biased region" description="Polar residues" evidence="2">
    <location>
        <begin position="327"/>
        <end position="354"/>
    </location>
</feature>
<dbReference type="PROSITE" id="PS50190">
    <property type="entry name" value="SEC7"/>
    <property type="match status" value="1"/>
</dbReference>
<feature type="compositionally biased region" description="Pro residues" evidence="2">
    <location>
        <begin position="104"/>
        <end position="119"/>
    </location>
</feature>
<dbReference type="GO" id="GO:0032012">
    <property type="term" value="P:regulation of ARF protein signal transduction"/>
    <property type="evidence" value="ECO:0007669"/>
    <property type="project" value="InterPro"/>
</dbReference>
<organism evidence="5 6">
    <name type="scientific">Rhizoctonia solani</name>
    <dbReference type="NCBI Taxonomy" id="456999"/>
    <lineage>
        <taxon>Eukaryota</taxon>
        <taxon>Fungi</taxon>
        <taxon>Dikarya</taxon>
        <taxon>Basidiomycota</taxon>
        <taxon>Agaricomycotina</taxon>
        <taxon>Agaricomycetes</taxon>
        <taxon>Cantharellales</taxon>
        <taxon>Ceratobasidiaceae</taxon>
        <taxon>Rhizoctonia</taxon>
    </lineage>
</organism>
<feature type="compositionally biased region" description="Polar residues" evidence="2">
    <location>
        <begin position="693"/>
        <end position="721"/>
    </location>
</feature>
<dbReference type="PROSITE" id="PS50003">
    <property type="entry name" value="PH_DOMAIN"/>
    <property type="match status" value="1"/>
</dbReference>
<dbReference type="InterPro" id="IPR023394">
    <property type="entry name" value="Sec7_C_sf"/>
</dbReference>
<dbReference type="GO" id="GO:0005085">
    <property type="term" value="F:guanyl-nucleotide exchange factor activity"/>
    <property type="evidence" value="ECO:0007669"/>
    <property type="project" value="InterPro"/>
</dbReference>